<dbReference type="Proteomes" id="UP001232156">
    <property type="component" value="Unassembled WGS sequence"/>
</dbReference>
<gene>
    <name evidence="7" type="ORF">Q8947_05220</name>
</gene>
<protein>
    <recommendedName>
        <fullName evidence="3">Curli assembly protein CsgC</fullName>
    </recommendedName>
</protein>
<keyword evidence="5" id="KW-0574">Periplasm</keyword>
<dbReference type="Gene3D" id="2.60.40.2420">
    <property type="match status" value="1"/>
</dbReference>
<keyword evidence="6" id="KW-0143">Chaperone</keyword>
<accession>A0ABU1D4S1</accession>
<dbReference type="RefSeq" id="WP_165276672.1">
    <property type="nucleotide sequence ID" value="NZ_JAUZQE010000008.1"/>
</dbReference>
<dbReference type="InterPro" id="IPR014491">
    <property type="entry name" value="Curli_production_prot_CsgC"/>
</dbReference>
<comment type="similarity">
    <text evidence="2">Belongs to the CsgC/AgfC family.</text>
</comment>
<proteinExistence type="inferred from homology"/>
<comment type="caution">
    <text evidence="7">The sequence shown here is derived from an EMBL/GenBank/DDBJ whole genome shotgun (WGS) entry which is preliminary data.</text>
</comment>
<evidence type="ECO:0000313" key="8">
    <source>
        <dbReference type="Proteomes" id="UP001232156"/>
    </source>
</evidence>
<dbReference type="InterPro" id="IPR053722">
    <property type="entry name" value="Curli_assembly_CsgC/AgfC"/>
</dbReference>
<sequence>MQTDADIQVWLNNTAQAQTQVIVPYVSSSSAQDLRYRIRAVQEKDGNRAVIGQTGVIHIAADTPAAISRLSLNRHPGERCEIEIMLTGRNFETLRYVFECP</sequence>
<evidence type="ECO:0000256" key="6">
    <source>
        <dbReference type="ARBA" id="ARBA00023186"/>
    </source>
</evidence>
<evidence type="ECO:0000256" key="2">
    <source>
        <dbReference type="ARBA" id="ARBA00006329"/>
    </source>
</evidence>
<evidence type="ECO:0000256" key="5">
    <source>
        <dbReference type="ARBA" id="ARBA00022764"/>
    </source>
</evidence>
<evidence type="ECO:0000256" key="4">
    <source>
        <dbReference type="ARBA" id="ARBA00022729"/>
    </source>
</evidence>
<evidence type="ECO:0000256" key="1">
    <source>
        <dbReference type="ARBA" id="ARBA00004418"/>
    </source>
</evidence>
<keyword evidence="8" id="KW-1185">Reference proteome</keyword>
<dbReference type="Pfam" id="PF10610">
    <property type="entry name" value="Tafi-CsgC"/>
    <property type="match status" value="1"/>
</dbReference>
<name>A0ABU1D4S1_9BURK</name>
<dbReference type="EMBL" id="JAUZQE010000008">
    <property type="protein sequence ID" value="MDR4125385.1"/>
    <property type="molecule type" value="Genomic_DNA"/>
</dbReference>
<comment type="subcellular location">
    <subcellularLocation>
        <location evidence="1">Periplasm</location>
    </subcellularLocation>
</comment>
<evidence type="ECO:0000313" key="7">
    <source>
        <dbReference type="EMBL" id="MDR4125385.1"/>
    </source>
</evidence>
<organism evidence="7 8">
    <name type="scientific">Yanghanlia caeni</name>
    <dbReference type="NCBI Taxonomy" id="3064283"/>
    <lineage>
        <taxon>Bacteria</taxon>
        <taxon>Pseudomonadati</taxon>
        <taxon>Pseudomonadota</taxon>
        <taxon>Betaproteobacteria</taxon>
        <taxon>Burkholderiales</taxon>
        <taxon>Alcaligenaceae</taxon>
        <taxon>Yanghanlia</taxon>
    </lineage>
</organism>
<evidence type="ECO:0000256" key="3">
    <source>
        <dbReference type="ARBA" id="ARBA00017442"/>
    </source>
</evidence>
<keyword evidence="4" id="KW-0732">Signal</keyword>
<reference evidence="7 8" key="1">
    <citation type="submission" date="2023-08" db="EMBL/GenBank/DDBJ databases">
        <title>Alcaligenaceae gen. nov., a novel taxon isolated from the sludge of Yixing Pesticide Factory.</title>
        <authorList>
            <person name="Ruan L."/>
        </authorList>
    </citation>
    <scope>NUCLEOTIDE SEQUENCE [LARGE SCALE GENOMIC DNA]</scope>
    <source>
        <strain evidence="7 8">LG-2</strain>
    </source>
</reference>